<dbReference type="PeptideAtlas" id="Q76LB8"/>
<proteinExistence type="evidence at transcript level"/>
<dbReference type="AGR" id="MGI:2143528"/>
<gene>
    <name evidence="6" type="primary">Rdh9</name>
    <name evidence="5" type="synonym">CRAD3</name>
</gene>
<dbReference type="MGI" id="MGI:2143528">
    <property type="gene designation" value="Rdh9"/>
</dbReference>
<comment type="similarity">
    <text evidence="1 3">Belongs to the short-chain dehydrogenases/reductases (SDR) family.</text>
</comment>
<dbReference type="Pfam" id="PF00106">
    <property type="entry name" value="adh_short"/>
    <property type="match status" value="1"/>
</dbReference>
<dbReference type="InterPro" id="IPR036291">
    <property type="entry name" value="NAD(P)-bd_dom_sf"/>
</dbReference>
<reference evidence="5" key="1">
    <citation type="submission" date="2002-03" db="EMBL/GenBank/DDBJ databases">
        <title>CRAD3, a key enzyme in androgen metabolism, increases local dihydrotestosterone levels and modifies mouse hepatocellular carcinoma growth.</title>
        <authorList>
            <person name="Sumii M."/>
            <person name="Yamazaki T."/>
            <person name="Fukuda S."/>
            <person name="Masuda Y."/>
            <person name="Kominami S."/>
            <person name="Kamiya K."/>
        </authorList>
    </citation>
    <scope>NUCLEOTIDE SEQUENCE</scope>
</reference>
<dbReference type="PROSITE" id="PS00061">
    <property type="entry name" value="ADH_SHORT"/>
    <property type="match status" value="1"/>
</dbReference>
<dbReference type="InterPro" id="IPR020904">
    <property type="entry name" value="Sc_DH/Rdtase_CS"/>
</dbReference>
<name>Q76LB8_MOUSE</name>
<sequence length="317" mass="35663">MWLFLVALVGMWTLLCFFRERQVVSYLQDKYVFITGCDSGFGNLLARQLDRRGMRVLAACLTEKGAEELRNKTSDRLETVILDVTKTESIVTATQWVKERVGSRGLWGLVNNAGISIPSGPNEWMKKQDFAHVLDVNLLGLIEVTLSMLPLVRKARGRVINVASVLGRVSLCGGAYCISKYGVEAFSDSLRRELSYFGVKVAIIEPGFFLTGVTSSARLCSNTQMLWDQTSSEIREIYGEKYLASYLKRLNELDKRCNKDLSGVTDCMEHALTACHPHTRYSAGWDAKLFYLPLSYLPTFLVDALLFWTSLKPEKAL</sequence>
<dbReference type="FunFam" id="3.40.50.720:FF:000074">
    <property type="entry name" value="Retinol dehydrogenase type 1"/>
    <property type="match status" value="1"/>
</dbReference>
<feature type="chain" id="PRO_5004286165" evidence="4">
    <location>
        <begin position="19"/>
        <end position="317"/>
    </location>
</feature>
<dbReference type="PANTHER" id="PTHR43313">
    <property type="entry name" value="SHORT-CHAIN DEHYDROGENASE/REDUCTASE FAMILY 9C"/>
    <property type="match status" value="1"/>
</dbReference>
<evidence type="ECO:0000313" key="5">
    <source>
        <dbReference type="EMBL" id="BAC98304.1"/>
    </source>
</evidence>
<evidence type="ECO:0000256" key="1">
    <source>
        <dbReference type="ARBA" id="ARBA00006484"/>
    </source>
</evidence>
<protein>
    <submittedName>
        <fullName evidence="5">Cis-retinol/androgen dehydrogenase type 3</fullName>
    </submittedName>
</protein>
<dbReference type="CDD" id="cd09805">
    <property type="entry name" value="type2_17beta_HSD-like_SDR_c"/>
    <property type="match status" value="1"/>
</dbReference>
<dbReference type="AlphaFoldDB" id="Q76LB8"/>
<dbReference type="GO" id="GO:0016491">
    <property type="term" value="F:oxidoreductase activity"/>
    <property type="evidence" value="ECO:0007669"/>
    <property type="project" value="UniProtKB-KW"/>
</dbReference>
<evidence type="ECO:0000313" key="6">
    <source>
        <dbReference type="MGI" id="MGI:2143528"/>
    </source>
</evidence>
<dbReference type="InterPro" id="IPR002347">
    <property type="entry name" value="SDR_fam"/>
</dbReference>
<dbReference type="Gene3D" id="3.40.50.720">
    <property type="entry name" value="NAD(P)-binding Rossmann-like Domain"/>
    <property type="match status" value="1"/>
</dbReference>
<accession>Q76LB8</accession>
<dbReference type="PRINTS" id="PR00080">
    <property type="entry name" value="SDRFAMILY"/>
</dbReference>
<keyword evidence="2" id="KW-0560">Oxidoreductase</keyword>
<dbReference type="PANTHER" id="PTHR43313:SF14">
    <property type="entry name" value="CIS-RETINOL_3ALPHA HYDROXYSTEROL SHORT-CHAIN DEHYDROGENASE-LIKE PROTEIN-RELATED"/>
    <property type="match status" value="1"/>
</dbReference>
<dbReference type="EMBL" id="AB081322">
    <property type="protein sequence ID" value="BAC98304.1"/>
    <property type="molecule type" value="mRNA"/>
</dbReference>
<evidence type="ECO:0000256" key="4">
    <source>
        <dbReference type="SAM" id="SignalP"/>
    </source>
</evidence>
<keyword evidence="4" id="KW-0732">Signal</keyword>
<organism evidence="5">
    <name type="scientific">Mus musculus</name>
    <name type="common">Mouse</name>
    <dbReference type="NCBI Taxonomy" id="10090"/>
    <lineage>
        <taxon>Eukaryota</taxon>
        <taxon>Metazoa</taxon>
        <taxon>Chordata</taxon>
        <taxon>Craniata</taxon>
        <taxon>Vertebrata</taxon>
        <taxon>Euteleostomi</taxon>
        <taxon>Mammalia</taxon>
        <taxon>Eutheria</taxon>
        <taxon>Euarchontoglires</taxon>
        <taxon>Glires</taxon>
        <taxon>Rodentia</taxon>
        <taxon>Myomorpha</taxon>
        <taxon>Muroidea</taxon>
        <taxon>Muridae</taxon>
        <taxon>Murinae</taxon>
        <taxon>Mus</taxon>
        <taxon>Mus</taxon>
    </lineage>
</organism>
<evidence type="ECO:0000256" key="3">
    <source>
        <dbReference type="RuleBase" id="RU000363"/>
    </source>
</evidence>
<feature type="signal peptide" evidence="4">
    <location>
        <begin position="1"/>
        <end position="18"/>
    </location>
</feature>
<dbReference type="PRINTS" id="PR00081">
    <property type="entry name" value="GDHRDH"/>
</dbReference>
<dbReference type="SUPFAM" id="SSF51735">
    <property type="entry name" value="NAD(P)-binding Rossmann-fold domains"/>
    <property type="match status" value="1"/>
</dbReference>
<evidence type="ECO:0000256" key="2">
    <source>
        <dbReference type="ARBA" id="ARBA00023002"/>
    </source>
</evidence>